<name>A0ABW3PAD6_9PROT</name>
<dbReference type="InterPro" id="IPR018891">
    <property type="entry name" value="AIPR_C"/>
</dbReference>
<proteinExistence type="predicted"/>
<reference evidence="3" key="1">
    <citation type="journal article" date="2019" name="Int. J. Syst. Evol. Microbiol.">
        <title>The Global Catalogue of Microorganisms (GCM) 10K type strain sequencing project: providing services to taxonomists for standard genome sequencing and annotation.</title>
        <authorList>
            <consortium name="The Broad Institute Genomics Platform"/>
            <consortium name="The Broad Institute Genome Sequencing Center for Infectious Disease"/>
            <person name="Wu L."/>
            <person name="Ma J."/>
        </authorList>
    </citation>
    <scope>NUCLEOTIDE SEQUENCE [LARGE SCALE GENOMIC DNA]</scope>
    <source>
        <strain evidence="3">CCUG 58411</strain>
    </source>
</reference>
<dbReference type="EMBL" id="JBHTLN010000001">
    <property type="protein sequence ID" value="MFD1121007.1"/>
    <property type="molecule type" value="Genomic_DNA"/>
</dbReference>
<sequence>MKYNFLINVLDKLRYEATSSYIKRYLPNENDLEKINQARSRAYIHLYLKVLFGILDFDEREKLITDDPYDGGIDGYYIDEDRKFIYLIQSKFRITEHLFENKEIRLDEILTMDIDRILGGELTDENNNPYNGKIKKLQREIAETPDIARYNYRVTILANLPSVSPTKLRQLTGGYNAEVFDHQRSYRELLLPVISGTYFTADDISIPIDLSNKNAGSKISYTVNTKYSDCEITVLFVPTLEIAKIMSKYKNSILKYNPRSFLEFEGKNVNNSIKETILKNGTNEFALYNNGITMISDETNINEKIGTKNKAQLRIKNPQIINGGQTSYSLSRIYEENPGLDSENIFQNKEVLLKIITFMDNISDEKKLELIDEISEATNKQTPVINADRFANESFHKEIQQKIFETYGLLFERKRGEYADGIQSEYVAESDVIERNLFFRLYYTANGNLRKGIQRKLFQKNDFFGFDINDQQSLDKCVLGYRIYSLLALGKNTQSPVSHAFYYKIFLYICLFLEEGIHQDQAQFELNYKIVELAWAQFMNDRRKNSEVARKTRINKTTGEEIVIFMEKKYLESVHVTDDLRIFLNKFNLSAIKQGLELNT</sequence>
<organism evidence="2 3">
    <name type="scientific">Methylophilus flavus</name>
    <dbReference type="NCBI Taxonomy" id="640084"/>
    <lineage>
        <taxon>Bacteria</taxon>
        <taxon>Pseudomonadati</taxon>
        <taxon>Pseudomonadota</taxon>
        <taxon>Betaproteobacteria</taxon>
        <taxon>Nitrosomonadales</taxon>
        <taxon>Methylophilaceae</taxon>
        <taxon>Methylophilus</taxon>
    </lineage>
</organism>
<dbReference type="Proteomes" id="UP001597206">
    <property type="component" value="Unassembled WGS sequence"/>
</dbReference>
<comment type="caution">
    <text evidence="2">The sequence shown here is derived from an EMBL/GenBank/DDBJ whole genome shotgun (WGS) entry which is preliminary data.</text>
</comment>
<gene>
    <name evidence="2" type="ORF">ACFQ2T_00690</name>
</gene>
<dbReference type="Pfam" id="PF10592">
    <property type="entry name" value="AIPR"/>
    <property type="match status" value="1"/>
</dbReference>
<evidence type="ECO:0000313" key="2">
    <source>
        <dbReference type="EMBL" id="MFD1121007.1"/>
    </source>
</evidence>
<dbReference type="RefSeq" id="WP_379029118.1">
    <property type="nucleotide sequence ID" value="NZ_JBHTLN010000001.1"/>
</dbReference>
<keyword evidence="3" id="KW-1185">Reference proteome</keyword>
<evidence type="ECO:0000259" key="1">
    <source>
        <dbReference type="Pfam" id="PF10592"/>
    </source>
</evidence>
<protein>
    <submittedName>
        <fullName evidence="2">AIPR family protein</fullName>
    </submittedName>
</protein>
<feature type="domain" description="Abortive phage infection protein C-terminal" evidence="1">
    <location>
        <begin position="255"/>
        <end position="446"/>
    </location>
</feature>
<accession>A0ABW3PAD6</accession>
<evidence type="ECO:0000313" key="3">
    <source>
        <dbReference type="Proteomes" id="UP001597206"/>
    </source>
</evidence>